<evidence type="ECO:0000256" key="1">
    <source>
        <dbReference type="ARBA" id="ARBA00001946"/>
    </source>
</evidence>
<dbReference type="Gene3D" id="2.60.200.20">
    <property type="match status" value="1"/>
</dbReference>
<evidence type="ECO:0000256" key="3">
    <source>
        <dbReference type="ARBA" id="ARBA00034247"/>
    </source>
</evidence>
<dbReference type="GO" id="GO:0005886">
    <property type="term" value="C:plasma membrane"/>
    <property type="evidence" value="ECO:0007669"/>
    <property type="project" value="TreeGrafter"/>
</dbReference>
<dbReference type="EMBL" id="JACHHZ010000003">
    <property type="protein sequence ID" value="MBB6094362.1"/>
    <property type="molecule type" value="Genomic_DNA"/>
</dbReference>
<dbReference type="EC" id="2.7.7.65" evidence="2"/>
<protein>
    <recommendedName>
        <fullName evidence="2">diguanylate cyclase</fullName>
        <ecNumber evidence="2">2.7.7.65</ecNumber>
    </recommendedName>
</protein>
<sequence length="297" mass="33189">MDSEYDLKTRVTGLESLQIPRAGADCLVVIHSPVQSELGRRHVLDRPVTTIGRGRDNDIVLPSDCVSRRHVRLEHRPEGLFLLDLESTNGTYVNDDTRAQGEHRLKRGDQLKVGDTIFKLLSGSDIESQYHEIIFRMTVTDGLTNLSNRKQLDTLLADEIPRARRHGRDLSLLMLDIDHFKSINDTHGHLTGDSVLRGLAAILQKRLRPNDKLGRYGGEEFCAILPETNLASAVRIAEELRALVAAHCFAADGRELRVTISIGAAELAEGALSEMLYKSADDKLYEAKRTGRNRVCY</sequence>
<dbReference type="Proteomes" id="UP000588068">
    <property type="component" value="Unassembled WGS sequence"/>
</dbReference>
<evidence type="ECO:0000313" key="6">
    <source>
        <dbReference type="EMBL" id="MBB6094362.1"/>
    </source>
</evidence>
<dbReference type="InterPro" id="IPR000160">
    <property type="entry name" value="GGDEF_dom"/>
</dbReference>
<dbReference type="SMART" id="SM00240">
    <property type="entry name" value="FHA"/>
    <property type="match status" value="1"/>
</dbReference>
<dbReference type="CDD" id="cd00060">
    <property type="entry name" value="FHA"/>
    <property type="match status" value="1"/>
</dbReference>
<comment type="caution">
    <text evidence="6">The sequence shown here is derived from an EMBL/GenBank/DDBJ whole genome shotgun (WGS) entry which is preliminary data.</text>
</comment>
<name>A0A841HQP7_9GAMM</name>
<dbReference type="InterPro" id="IPR043128">
    <property type="entry name" value="Rev_trsase/Diguanyl_cyclase"/>
</dbReference>
<dbReference type="PANTHER" id="PTHR45138:SF9">
    <property type="entry name" value="DIGUANYLATE CYCLASE DGCM-RELATED"/>
    <property type="match status" value="1"/>
</dbReference>
<dbReference type="FunFam" id="3.30.70.270:FF:000001">
    <property type="entry name" value="Diguanylate cyclase domain protein"/>
    <property type="match status" value="1"/>
</dbReference>
<comment type="catalytic activity">
    <reaction evidence="3">
        <text>2 GTP = 3',3'-c-di-GMP + 2 diphosphate</text>
        <dbReference type="Rhea" id="RHEA:24898"/>
        <dbReference type="ChEBI" id="CHEBI:33019"/>
        <dbReference type="ChEBI" id="CHEBI:37565"/>
        <dbReference type="ChEBI" id="CHEBI:58805"/>
        <dbReference type="EC" id="2.7.7.65"/>
    </reaction>
</comment>
<dbReference type="Pfam" id="PF00498">
    <property type="entry name" value="FHA"/>
    <property type="match status" value="1"/>
</dbReference>
<evidence type="ECO:0000259" key="5">
    <source>
        <dbReference type="PROSITE" id="PS50887"/>
    </source>
</evidence>
<dbReference type="InterPro" id="IPR029787">
    <property type="entry name" value="Nucleotide_cyclase"/>
</dbReference>
<dbReference type="PROSITE" id="PS50006">
    <property type="entry name" value="FHA_DOMAIN"/>
    <property type="match status" value="1"/>
</dbReference>
<dbReference type="InterPro" id="IPR000253">
    <property type="entry name" value="FHA_dom"/>
</dbReference>
<organism evidence="6 7">
    <name type="scientific">Povalibacter uvarum</name>
    <dbReference type="NCBI Taxonomy" id="732238"/>
    <lineage>
        <taxon>Bacteria</taxon>
        <taxon>Pseudomonadati</taxon>
        <taxon>Pseudomonadota</taxon>
        <taxon>Gammaproteobacteria</taxon>
        <taxon>Steroidobacterales</taxon>
        <taxon>Steroidobacteraceae</taxon>
        <taxon>Povalibacter</taxon>
    </lineage>
</organism>
<proteinExistence type="predicted"/>
<dbReference type="GO" id="GO:0043709">
    <property type="term" value="P:cell adhesion involved in single-species biofilm formation"/>
    <property type="evidence" value="ECO:0007669"/>
    <property type="project" value="TreeGrafter"/>
</dbReference>
<dbReference type="NCBIfam" id="TIGR00254">
    <property type="entry name" value="GGDEF"/>
    <property type="match status" value="1"/>
</dbReference>
<feature type="domain" description="FHA" evidence="4">
    <location>
        <begin position="49"/>
        <end position="98"/>
    </location>
</feature>
<keyword evidence="7" id="KW-1185">Reference proteome</keyword>
<reference evidence="6 7" key="1">
    <citation type="submission" date="2020-08" db="EMBL/GenBank/DDBJ databases">
        <title>Genomic Encyclopedia of Type Strains, Phase IV (KMG-IV): sequencing the most valuable type-strain genomes for metagenomic binning, comparative biology and taxonomic classification.</title>
        <authorList>
            <person name="Goeker M."/>
        </authorList>
    </citation>
    <scope>NUCLEOTIDE SEQUENCE [LARGE SCALE GENOMIC DNA]</scope>
    <source>
        <strain evidence="6 7">DSM 26723</strain>
    </source>
</reference>
<dbReference type="Pfam" id="PF00990">
    <property type="entry name" value="GGDEF"/>
    <property type="match status" value="1"/>
</dbReference>
<dbReference type="SMART" id="SM00267">
    <property type="entry name" value="GGDEF"/>
    <property type="match status" value="1"/>
</dbReference>
<dbReference type="SUPFAM" id="SSF49879">
    <property type="entry name" value="SMAD/FHA domain"/>
    <property type="match status" value="1"/>
</dbReference>
<dbReference type="GO" id="GO:1902201">
    <property type="term" value="P:negative regulation of bacterial-type flagellum-dependent cell motility"/>
    <property type="evidence" value="ECO:0007669"/>
    <property type="project" value="TreeGrafter"/>
</dbReference>
<dbReference type="GO" id="GO:0052621">
    <property type="term" value="F:diguanylate cyclase activity"/>
    <property type="evidence" value="ECO:0007669"/>
    <property type="project" value="UniProtKB-EC"/>
</dbReference>
<feature type="domain" description="GGDEF" evidence="5">
    <location>
        <begin position="168"/>
        <end position="297"/>
    </location>
</feature>
<accession>A0A841HQP7</accession>
<gene>
    <name evidence="6" type="ORF">HNQ60_003243</name>
</gene>
<dbReference type="PROSITE" id="PS50887">
    <property type="entry name" value="GGDEF"/>
    <property type="match status" value="1"/>
</dbReference>
<dbReference type="RefSeq" id="WP_184333559.1">
    <property type="nucleotide sequence ID" value="NZ_JACHHZ010000003.1"/>
</dbReference>
<dbReference type="InterPro" id="IPR008984">
    <property type="entry name" value="SMAD_FHA_dom_sf"/>
</dbReference>
<evidence type="ECO:0000256" key="2">
    <source>
        <dbReference type="ARBA" id="ARBA00012528"/>
    </source>
</evidence>
<dbReference type="AlphaFoldDB" id="A0A841HQP7"/>
<evidence type="ECO:0000313" key="7">
    <source>
        <dbReference type="Proteomes" id="UP000588068"/>
    </source>
</evidence>
<evidence type="ECO:0000259" key="4">
    <source>
        <dbReference type="PROSITE" id="PS50006"/>
    </source>
</evidence>
<dbReference type="Gene3D" id="3.30.70.270">
    <property type="match status" value="1"/>
</dbReference>
<dbReference type="CDD" id="cd01949">
    <property type="entry name" value="GGDEF"/>
    <property type="match status" value="1"/>
</dbReference>
<dbReference type="InterPro" id="IPR050469">
    <property type="entry name" value="Diguanylate_Cyclase"/>
</dbReference>
<dbReference type="PANTHER" id="PTHR45138">
    <property type="entry name" value="REGULATORY COMPONENTS OF SENSORY TRANSDUCTION SYSTEM"/>
    <property type="match status" value="1"/>
</dbReference>
<comment type="cofactor">
    <cofactor evidence="1">
        <name>Mg(2+)</name>
        <dbReference type="ChEBI" id="CHEBI:18420"/>
    </cofactor>
</comment>
<dbReference type="SUPFAM" id="SSF55073">
    <property type="entry name" value="Nucleotide cyclase"/>
    <property type="match status" value="1"/>
</dbReference>